<dbReference type="GO" id="GO:0005615">
    <property type="term" value="C:extracellular space"/>
    <property type="evidence" value="ECO:0007669"/>
    <property type="project" value="UniProtKB-KW"/>
</dbReference>
<comment type="caution">
    <text evidence="6">The sequence shown here is derived from an EMBL/GenBank/DDBJ whole genome shotgun (WGS) entry which is preliminary data.</text>
</comment>
<evidence type="ECO:0000256" key="2">
    <source>
        <dbReference type="ARBA" id="ARBA00007236"/>
    </source>
</evidence>
<dbReference type="SUPFAM" id="SSF57501">
    <property type="entry name" value="Cystine-knot cytokines"/>
    <property type="match status" value="1"/>
</dbReference>
<dbReference type="Gene3D" id="2.10.90.10">
    <property type="entry name" value="Cystine-knot cytokines"/>
    <property type="match status" value="1"/>
</dbReference>
<dbReference type="PRINTS" id="PR01932">
    <property type="entry name" value="INTRLEUKIN17"/>
</dbReference>
<sequence length="141" mass="16132">MVHKGQKSRADSLALTEILREQDEAQTGLKCPPPCPLDLYKKDESLKGRSISPWAYVQRKMPEHFPSTFYEAHCLCEGCILYNDEDELYESHSHNSAPVVQNRVFLKRELCDSSNGDGRRYRLKPVNVNVTVACTCVRPLY</sequence>
<evidence type="ECO:0008006" key="8">
    <source>
        <dbReference type="Google" id="ProtNLM"/>
    </source>
</evidence>
<dbReference type="InterPro" id="IPR029034">
    <property type="entry name" value="Cystine-knot_cytokine"/>
</dbReference>
<keyword evidence="5" id="KW-0732">Signal</keyword>
<keyword evidence="4" id="KW-0964">Secreted</keyword>
<dbReference type="InterPro" id="IPR010345">
    <property type="entry name" value="IL-17_fam"/>
</dbReference>
<protein>
    <recommendedName>
        <fullName evidence="8">Interleukin 17C</fullName>
    </recommendedName>
</protein>
<accession>A0AAW0NGT0</accession>
<evidence type="ECO:0000256" key="4">
    <source>
        <dbReference type="ARBA" id="ARBA00022525"/>
    </source>
</evidence>
<dbReference type="GO" id="GO:0006954">
    <property type="term" value="P:inflammatory response"/>
    <property type="evidence" value="ECO:0007669"/>
    <property type="project" value="InterPro"/>
</dbReference>
<proteinExistence type="inferred from homology"/>
<gene>
    <name evidence="6" type="ORF">WMY93_023953</name>
</gene>
<dbReference type="Proteomes" id="UP001460270">
    <property type="component" value="Unassembled WGS sequence"/>
</dbReference>
<comment type="similarity">
    <text evidence="2">Belongs to the IL-17 family.</text>
</comment>
<evidence type="ECO:0000256" key="3">
    <source>
        <dbReference type="ARBA" id="ARBA00022514"/>
    </source>
</evidence>
<dbReference type="EMBL" id="JBBPFD010000017">
    <property type="protein sequence ID" value="KAK7891990.1"/>
    <property type="molecule type" value="Genomic_DNA"/>
</dbReference>
<dbReference type="InterPro" id="IPR020440">
    <property type="entry name" value="IL-17_chr"/>
</dbReference>
<organism evidence="6 7">
    <name type="scientific">Mugilogobius chulae</name>
    <name type="common">yellowstripe goby</name>
    <dbReference type="NCBI Taxonomy" id="88201"/>
    <lineage>
        <taxon>Eukaryota</taxon>
        <taxon>Metazoa</taxon>
        <taxon>Chordata</taxon>
        <taxon>Craniata</taxon>
        <taxon>Vertebrata</taxon>
        <taxon>Euteleostomi</taxon>
        <taxon>Actinopterygii</taxon>
        <taxon>Neopterygii</taxon>
        <taxon>Teleostei</taxon>
        <taxon>Neoteleostei</taxon>
        <taxon>Acanthomorphata</taxon>
        <taxon>Gobiaria</taxon>
        <taxon>Gobiiformes</taxon>
        <taxon>Gobioidei</taxon>
        <taxon>Gobiidae</taxon>
        <taxon>Gobionellinae</taxon>
        <taxon>Mugilogobius</taxon>
    </lineage>
</organism>
<evidence type="ECO:0000256" key="5">
    <source>
        <dbReference type="ARBA" id="ARBA00022729"/>
    </source>
</evidence>
<evidence type="ECO:0000256" key="1">
    <source>
        <dbReference type="ARBA" id="ARBA00004613"/>
    </source>
</evidence>
<comment type="subcellular location">
    <subcellularLocation>
        <location evidence="1">Secreted</location>
    </subcellularLocation>
</comment>
<keyword evidence="7" id="KW-1185">Reference proteome</keyword>
<dbReference type="Pfam" id="PF06083">
    <property type="entry name" value="IL17"/>
    <property type="match status" value="1"/>
</dbReference>
<reference evidence="7" key="1">
    <citation type="submission" date="2024-04" db="EMBL/GenBank/DDBJ databases">
        <title>Salinicola lusitanus LLJ914,a marine bacterium isolated from the Okinawa Trough.</title>
        <authorList>
            <person name="Li J."/>
        </authorList>
    </citation>
    <scope>NUCLEOTIDE SEQUENCE [LARGE SCALE GENOMIC DNA]</scope>
</reference>
<dbReference type="GO" id="GO:0005125">
    <property type="term" value="F:cytokine activity"/>
    <property type="evidence" value="ECO:0007669"/>
    <property type="project" value="UniProtKB-KW"/>
</dbReference>
<dbReference type="AlphaFoldDB" id="A0AAW0NGT0"/>
<evidence type="ECO:0000313" key="7">
    <source>
        <dbReference type="Proteomes" id="UP001460270"/>
    </source>
</evidence>
<name>A0AAW0NGT0_9GOBI</name>
<evidence type="ECO:0000313" key="6">
    <source>
        <dbReference type="EMBL" id="KAK7891990.1"/>
    </source>
</evidence>
<keyword evidence="3" id="KW-0202">Cytokine</keyword>